<feature type="transmembrane region" description="Helical" evidence="1">
    <location>
        <begin position="260"/>
        <end position="282"/>
    </location>
</feature>
<proteinExistence type="predicted"/>
<keyword evidence="1" id="KW-0472">Membrane</keyword>
<name>A0A7M1T1M6_9MICO</name>
<gene>
    <name evidence="3" type="ORF">IM660_14655</name>
</gene>
<organism evidence="3 4">
    <name type="scientific">Ruania alkalisoli</name>
    <dbReference type="NCBI Taxonomy" id="2779775"/>
    <lineage>
        <taxon>Bacteria</taxon>
        <taxon>Bacillati</taxon>
        <taxon>Actinomycetota</taxon>
        <taxon>Actinomycetes</taxon>
        <taxon>Micrococcales</taxon>
        <taxon>Ruaniaceae</taxon>
        <taxon>Ruania</taxon>
    </lineage>
</organism>
<evidence type="ECO:0000313" key="4">
    <source>
        <dbReference type="Proteomes" id="UP000593758"/>
    </source>
</evidence>
<evidence type="ECO:0000256" key="1">
    <source>
        <dbReference type="SAM" id="Phobius"/>
    </source>
</evidence>
<dbReference type="AlphaFoldDB" id="A0A7M1T1M6"/>
<reference evidence="3 4" key="1">
    <citation type="submission" date="2020-10" db="EMBL/GenBank/DDBJ databases">
        <title>Haloactinobacterium sp. RN3S43, a bacterium isolated from saline soil.</title>
        <authorList>
            <person name="Sun J.-Q."/>
        </authorList>
    </citation>
    <scope>NUCLEOTIDE SEQUENCE [LARGE SCALE GENOMIC DNA]</scope>
    <source>
        <strain evidence="3 4">RN3S43</strain>
    </source>
</reference>
<dbReference type="InterPro" id="IPR052529">
    <property type="entry name" value="Bact_Transport_Assoc"/>
</dbReference>
<evidence type="ECO:0000313" key="3">
    <source>
        <dbReference type="EMBL" id="QOR72803.1"/>
    </source>
</evidence>
<feature type="transmembrane region" description="Helical" evidence="1">
    <location>
        <begin position="216"/>
        <end position="239"/>
    </location>
</feature>
<dbReference type="EMBL" id="CP063169">
    <property type="protein sequence ID" value="QOR72803.1"/>
    <property type="molecule type" value="Genomic_DNA"/>
</dbReference>
<feature type="transmembrane region" description="Helical" evidence="1">
    <location>
        <begin position="156"/>
        <end position="181"/>
    </location>
</feature>
<keyword evidence="1" id="KW-0812">Transmembrane</keyword>
<dbReference type="PANTHER" id="PTHR30590">
    <property type="entry name" value="INNER MEMBRANE PROTEIN"/>
    <property type="match status" value="1"/>
</dbReference>
<feature type="domain" description="DUF418" evidence="2">
    <location>
        <begin position="240"/>
        <end position="406"/>
    </location>
</feature>
<dbReference type="KEGG" id="halt:IM660_14655"/>
<feature type="transmembrane region" description="Helical" evidence="1">
    <location>
        <begin position="116"/>
        <end position="149"/>
    </location>
</feature>
<feature type="transmembrane region" description="Helical" evidence="1">
    <location>
        <begin position="294"/>
        <end position="315"/>
    </location>
</feature>
<dbReference type="InterPro" id="IPR007349">
    <property type="entry name" value="DUF418"/>
</dbReference>
<feature type="transmembrane region" description="Helical" evidence="1">
    <location>
        <begin position="342"/>
        <end position="362"/>
    </location>
</feature>
<evidence type="ECO:0000259" key="2">
    <source>
        <dbReference type="Pfam" id="PF04235"/>
    </source>
</evidence>
<accession>A0A7M1T1M6</accession>
<feature type="transmembrane region" description="Helical" evidence="1">
    <location>
        <begin position="25"/>
        <end position="44"/>
    </location>
</feature>
<sequence>MTASSTSALVRGPSTATERALAPDLARGFMLLLIALANTPWYLYGQASGMTSAHPIDGSVVDRIVQFVLITAVDARIYPLFAFLFGYGIVQLYRRQIEAGATEQAVRAILRRRHWWMIVFGAVHAALLWFGDIVGAYGLVGLIMVAIFLRRMDRTLIVWAAVLTGILTVITLLGLVALPFIPADPAFEQGGGFVDPAALSGEEDYLASVLLRLATWPLIAIGQGIIGLVVPTMILLAFWAARRQILEDPRAHARLLRRTAVIGVAVGVVGGLPNALTHVGVFELGPHQSWIFTLTQSVTGIFGGLGYVAVFTLLADRLQRAGAMSGPVVAIKAVGKRSLSNYLGQSVIFAPLLSAWGIGLGADLNSAGVAAIAVAGWTVLAAVTYLYERRGWRGPAEGLLRRLAYR</sequence>
<dbReference type="Pfam" id="PF04235">
    <property type="entry name" value="DUF418"/>
    <property type="match status" value="1"/>
</dbReference>
<protein>
    <submittedName>
        <fullName evidence="3">DUF418 domain-containing protein</fullName>
    </submittedName>
</protein>
<feature type="transmembrane region" description="Helical" evidence="1">
    <location>
        <begin position="64"/>
        <end position="90"/>
    </location>
</feature>
<dbReference type="PANTHER" id="PTHR30590:SF2">
    <property type="entry name" value="INNER MEMBRANE PROTEIN"/>
    <property type="match status" value="1"/>
</dbReference>
<feature type="transmembrane region" description="Helical" evidence="1">
    <location>
        <begin position="368"/>
        <end position="387"/>
    </location>
</feature>
<keyword evidence="4" id="KW-1185">Reference proteome</keyword>
<keyword evidence="1" id="KW-1133">Transmembrane helix</keyword>
<dbReference type="Proteomes" id="UP000593758">
    <property type="component" value="Chromosome"/>
</dbReference>